<sequence length="906" mass="104378">MKNYLLIFVAILFSAISFTLNINILSPQEDAQNVDIRTSFRWQTIDAEGKEIRYRIYISEDANIDEKDLKLENIFSNFYTGDVLKPETTYYWKVEGVDQEGNVYSSKTAKFTTRSLRAGDAYIIIFEEFDKILPLDDNFLGISKNKVVLMNENKVVIKTVDFRQNIENGFLTSEAVFLVTQDETYIFDYSLEKKAQLNFKIKGLAGENIFYSNDEIFSLNDDFQIQKQIDFNNIQKALVKGGYIYLLTEDKFVKLNSNFETVESFDFNNKTFDFDYLEIQNMTLFPILTNNNITLLDTNLQKISQLDFQIETQRYQRKIYTYYDKIVLLSGSKNLHFYDSELNLIRTFTYEENFNYFVPVNKDRFILVGESIKSFDLEGSLVWNYSTINKFQIIDEPLVYDKGLLVGVKDFLTRFLILYDDFDSQYYFTRYIKEKIPLPHTIEEEEEEEEEEEIVTPPSTITIQPTPITSQATEITPEPTQITIPEPIEEVITEPSTPMDIPVEPTPLTSQATEITPEPTQITIPEPIEGAITEPSTPMDIPVEPTPITPEATELIKIFFKGFDEYIYGSLYDGENFYLYGYEGKNENWDAKTWKIDPYGNILNEKSLYAKNTDFFRDAILTESSTDNSKNIIYIGDTLSYGLNGNVYIVSISEDGSVNYRIDYGDIGRDSGISITKIDEDSYAVTGNLFINKKLSDIFVSKYLNDGTRIWTNNFGGNDVEIAVDIKNSQDQGFMVFGATRSFGAGGFDVYVLKLDYYGNMKWSNVYGDSNDNIPVGVIKEGRKYYLLFETHSQPMRYGILEIDELNGFGDSFEFSLEGSNKFLGFAKIDEKYLAYGYSIENGKKVGIIYEINFEEEKVEKINTYTLDSDFEIISISKPENQNFIYIFGNTTINGINNIVMIKENY</sequence>
<dbReference type="RefSeq" id="WP_121875376.1">
    <property type="nucleotide sequence ID" value="NZ_REFG01000002.1"/>
</dbReference>
<dbReference type="Gene3D" id="2.60.40.10">
    <property type="entry name" value="Immunoglobulins"/>
    <property type="match status" value="1"/>
</dbReference>
<dbReference type="PANTHER" id="PTHR42754:SF1">
    <property type="entry name" value="LIPOPROTEIN"/>
    <property type="match status" value="1"/>
</dbReference>
<comment type="caution">
    <text evidence="1">The sequence shown here is derived from an EMBL/GenBank/DDBJ whole genome shotgun (WGS) entry which is preliminary data.</text>
</comment>
<dbReference type="Proteomes" id="UP000279669">
    <property type="component" value="Unassembled WGS sequence"/>
</dbReference>
<evidence type="ECO:0000313" key="2">
    <source>
        <dbReference type="Proteomes" id="UP000279669"/>
    </source>
</evidence>
<gene>
    <name evidence="1" type="ORF">C8D75_0589</name>
</gene>
<keyword evidence="2" id="KW-1185">Reference proteome</keyword>
<protein>
    <submittedName>
        <fullName evidence="1">Outer membrane biosynthesis protein TonB</fullName>
    </submittedName>
</protein>
<accession>A0ABX9UEM9</accession>
<dbReference type="PANTHER" id="PTHR42754">
    <property type="entry name" value="ENDOGLUCANASE"/>
    <property type="match status" value="1"/>
</dbReference>
<proteinExistence type="predicted"/>
<dbReference type="EMBL" id="REFG01000002">
    <property type="protein sequence ID" value="RMA75582.1"/>
    <property type="molecule type" value="Genomic_DNA"/>
</dbReference>
<dbReference type="InterPro" id="IPR013783">
    <property type="entry name" value="Ig-like_fold"/>
</dbReference>
<name>A0ABX9UEM9_9BACT</name>
<reference evidence="1 2" key="1">
    <citation type="submission" date="2018-10" db="EMBL/GenBank/DDBJ databases">
        <title>Genomic Encyclopedia of Type Strains, Phase IV (KMG-IV): sequencing the most valuable type-strain genomes for metagenomic binning, comparative biology and taxonomic classification.</title>
        <authorList>
            <person name="Goeker M."/>
        </authorList>
    </citation>
    <scope>NUCLEOTIDE SEQUENCE [LARGE SCALE GENOMIC DNA]</scope>
    <source>
        <strain evidence="1 2">DSM 13574</strain>
    </source>
</reference>
<organism evidence="1 2">
    <name type="scientific">Petrotoga olearia</name>
    <dbReference type="NCBI Taxonomy" id="156203"/>
    <lineage>
        <taxon>Bacteria</taxon>
        <taxon>Thermotogati</taxon>
        <taxon>Thermotogota</taxon>
        <taxon>Thermotogae</taxon>
        <taxon>Petrotogales</taxon>
        <taxon>Petrotogaceae</taxon>
        <taxon>Petrotoga</taxon>
    </lineage>
</organism>
<evidence type="ECO:0000313" key="1">
    <source>
        <dbReference type="EMBL" id="RMA75582.1"/>
    </source>
</evidence>